<dbReference type="SMART" id="SM00353">
    <property type="entry name" value="HLH"/>
    <property type="match status" value="1"/>
</dbReference>
<dbReference type="EMBL" id="CAJNOQ010004773">
    <property type="protein sequence ID" value="CAF1073411.1"/>
    <property type="molecule type" value="Genomic_DNA"/>
</dbReference>
<dbReference type="GO" id="GO:0061564">
    <property type="term" value="P:axon development"/>
    <property type="evidence" value="ECO:0007669"/>
    <property type="project" value="TreeGrafter"/>
</dbReference>
<dbReference type="PANTHER" id="PTHR19290">
    <property type="entry name" value="BASIC HELIX-LOOP-HELIX PROTEIN NEUROGENIN-RELATED"/>
    <property type="match status" value="1"/>
</dbReference>
<dbReference type="GO" id="GO:0005634">
    <property type="term" value="C:nucleus"/>
    <property type="evidence" value="ECO:0007669"/>
    <property type="project" value="TreeGrafter"/>
</dbReference>
<dbReference type="GO" id="GO:0070888">
    <property type="term" value="F:E-box binding"/>
    <property type="evidence" value="ECO:0007669"/>
    <property type="project" value="TreeGrafter"/>
</dbReference>
<dbReference type="GO" id="GO:0045944">
    <property type="term" value="P:positive regulation of transcription by RNA polymerase II"/>
    <property type="evidence" value="ECO:0007669"/>
    <property type="project" value="TreeGrafter"/>
</dbReference>
<keyword evidence="12" id="KW-1185">Reference proteome</keyword>
<dbReference type="GO" id="GO:0007423">
    <property type="term" value="P:sensory organ development"/>
    <property type="evidence" value="ECO:0007669"/>
    <property type="project" value="TreeGrafter"/>
</dbReference>
<keyword evidence="3" id="KW-0524">Neurogenesis</keyword>
<name>A0A814M3D5_9BILA</name>
<feature type="region of interest" description="Disordered" evidence="8">
    <location>
        <begin position="263"/>
        <end position="331"/>
    </location>
</feature>
<evidence type="ECO:0000256" key="8">
    <source>
        <dbReference type="SAM" id="MobiDB-lite"/>
    </source>
</evidence>
<keyword evidence="4" id="KW-0805">Transcription regulation</keyword>
<feature type="compositionally biased region" description="Acidic residues" evidence="8">
    <location>
        <begin position="276"/>
        <end position="297"/>
    </location>
</feature>
<dbReference type="InterPro" id="IPR036638">
    <property type="entry name" value="HLH_DNA-bd_sf"/>
</dbReference>
<dbReference type="Proteomes" id="UP000663829">
    <property type="component" value="Unassembled WGS sequence"/>
</dbReference>
<comment type="caution">
    <text evidence="10">The sequence shown here is derived from an EMBL/GenBank/DDBJ whole genome shotgun (WGS) entry which is preliminary data.</text>
</comment>
<evidence type="ECO:0000313" key="12">
    <source>
        <dbReference type="Proteomes" id="UP000663829"/>
    </source>
</evidence>
<keyword evidence="7" id="KW-0539">Nucleus</keyword>
<dbReference type="OrthoDB" id="10039134at2759"/>
<sequence length="394" mass="45250">MPTKIPKDEEQRLLKKLEQEIQLYEKMDTGGKENSEMITHTKYSPTYHQPLPQQNLKRPKKSFISSPIIINDQKSIQQAQKIPKKRGPKKKQMTPARVARFKIRRLKANGRERDRMKGLNEQLEILRDTIPCFSLSQKLSKIETLRLAKNYIEALSEMVSSGQISDNAHFAQLLCRGLSQNTINLVAATLCLNPRLLNNQNSFDNTIQQSYNPYYPTNNDYYHHQNNNSTLYTNDESYMLSSIHPRVRNPLEFINLKKNKTSSSSILSPQSLDENNSVDEQEEEEEEEEEEEDEEDAGIGSSSSQISSSYDNTNSSIDDTSPTTMNKIIPHYSSPPMATTLFNTLLPNSTSHETTFLTDFYDSASDHFMVTETPIFHQFHHPTNMNMCYGMAQY</sequence>
<evidence type="ECO:0000313" key="11">
    <source>
        <dbReference type="EMBL" id="CAF3840301.1"/>
    </source>
</evidence>
<reference evidence="10" key="1">
    <citation type="submission" date="2021-02" db="EMBL/GenBank/DDBJ databases">
        <authorList>
            <person name="Nowell W R."/>
        </authorList>
    </citation>
    <scope>NUCLEOTIDE SEQUENCE</scope>
</reference>
<keyword evidence="6" id="KW-0804">Transcription</keyword>
<accession>A0A814M3D5</accession>
<evidence type="ECO:0000256" key="7">
    <source>
        <dbReference type="ARBA" id="ARBA00023242"/>
    </source>
</evidence>
<dbReference type="PROSITE" id="PS50888">
    <property type="entry name" value="BHLH"/>
    <property type="match status" value="1"/>
</dbReference>
<dbReference type="InterPro" id="IPR050359">
    <property type="entry name" value="bHLH_transcription_factors"/>
</dbReference>
<dbReference type="SUPFAM" id="SSF47459">
    <property type="entry name" value="HLH, helix-loop-helix DNA-binding domain"/>
    <property type="match status" value="1"/>
</dbReference>
<evidence type="ECO:0000259" key="9">
    <source>
        <dbReference type="PROSITE" id="PS50888"/>
    </source>
</evidence>
<dbReference type="Gene3D" id="4.10.280.10">
    <property type="entry name" value="Helix-loop-helix DNA-binding domain"/>
    <property type="match status" value="1"/>
</dbReference>
<proteinExistence type="predicted"/>
<dbReference type="GO" id="GO:0046983">
    <property type="term" value="F:protein dimerization activity"/>
    <property type="evidence" value="ECO:0007669"/>
    <property type="project" value="InterPro"/>
</dbReference>
<dbReference type="InterPro" id="IPR022575">
    <property type="entry name" value="NeuroD_DUF"/>
</dbReference>
<dbReference type="PANTHER" id="PTHR19290:SF134">
    <property type="entry name" value="NEUROGENIC DIFFERENTIATION FACTOR 1"/>
    <property type="match status" value="1"/>
</dbReference>
<dbReference type="Proteomes" id="UP000681722">
    <property type="component" value="Unassembled WGS sequence"/>
</dbReference>
<evidence type="ECO:0000256" key="4">
    <source>
        <dbReference type="ARBA" id="ARBA00023015"/>
    </source>
</evidence>
<keyword evidence="2" id="KW-0221">Differentiation</keyword>
<keyword evidence="1" id="KW-0217">Developmental protein</keyword>
<dbReference type="AlphaFoldDB" id="A0A814M3D5"/>
<dbReference type="Pfam" id="PF00010">
    <property type="entry name" value="HLH"/>
    <property type="match status" value="1"/>
</dbReference>
<dbReference type="GO" id="GO:0000981">
    <property type="term" value="F:DNA-binding transcription factor activity, RNA polymerase II-specific"/>
    <property type="evidence" value="ECO:0007669"/>
    <property type="project" value="TreeGrafter"/>
</dbReference>
<evidence type="ECO:0000313" key="10">
    <source>
        <dbReference type="EMBL" id="CAF1073411.1"/>
    </source>
</evidence>
<organism evidence="10 12">
    <name type="scientific">Didymodactylos carnosus</name>
    <dbReference type="NCBI Taxonomy" id="1234261"/>
    <lineage>
        <taxon>Eukaryota</taxon>
        <taxon>Metazoa</taxon>
        <taxon>Spiralia</taxon>
        <taxon>Gnathifera</taxon>
        <taxon>Rotifera</taxon>
        <taxon>Eurotatoria</taxon>
        <taxon>Bdelloidea</taxon>
        <taxon>Philodinida</taxon>
        <taxon>Philodinidae</taxon>
        <taxon>Didymodactylos</taxon>
    </lineage>
</organism>
<dbReference type="InterPro" id="IPR011598">
    <property type="entry name" value="bHLH_dom"/>
</dbReference>
<keyword evidence="5" id="KW-0238">DNA-binding</keyword>
<evidence type="ECO:0000256" key="5">
    <source>
        <dbReference type="ARBA" id="ARBA00023125"/>
    </source>
</evidence>
<evidence type="ECO:0000256" key="3">
    <source>
        <dbReference type="ARBA" id="ARBA00022902"/>
    </source>
</evidence>
<evidence type="ECO:0000256" key="2">
    <source>
        <dbReference type="ARBA" id="ARBA00022782"/>
    </source>
</evidence>
<gene>
    <name evidence="10" type="ORF">GPM918_LOCUS17394</name>
    <name evidence="11" type="ORF">SRO942_LOCUS17395</name>
</gene>
<feature type="compositionally biased region" description="Low complexity" evidence="8">
    <location>
        <begin position="301"/>
        <end position="321"/>
    </location>
</feature>
<protein>
    <recommendedName>
        <fullName evidence="9">BHLH domain-containing protein</fullName>
    </recommendedName>
</protein>
<evidence type="ECO:0000256" key="6">
    <source>
        <dbReference type="ARBA" id="ARBA00023163"/>
    </source>
</evidence>
<dbReference type="Pfam" id="PF12533">
    <property type="entry name" value="Neuro_bHLH"/>
    <property type="match status" value="1"/>
</dbReference>
<dbReference type="EMBL" id="CAJOBC010004774">
    <property type="protein sequence ID" value="CAF3840301.1"/>
    <property type="molecule type" value="Genomic_DNA"/>
</dbReference>
<evidence type="ECO:0000256" key="1">
    <source>
        <dbReference type="ARBA" id="ARBA00022473"/>
    </source>
</evidence>
<feature type="domain" description="BHLH" evidence="9">
    <location>
        <begin position="103"/>
        <end position="155"/>
    </location>
</feature>